<comment type="caution">
    <text evidence="1">The sequence shown here is derived from an EMBL/GenBank/DDBJ whole genome shotgun (WGS) entry which is preliminary data.</text>
</comment>
<protein>
    <submittedName>
        <fullName evidence="1">Uncharacterized protein</fullName>
    </submittedName>
</protein>
<name>A0A8H7CGL0_9AGAR</name>
<dbReference type="OrthoDB" id="3139566at2759"/>
<accession>A0A8H7CGL0</accession>
<dbReference type="Proteomes" id="UP000620124">
    <property type="component" value="Unassembled WGS sequence"/>
</dbReference>
<dbReference type="EMBL" id="JACAZI010000024">
    <property type="protein sequence ID" value="KAF7335591.1"/>
    <property type="molecule type" value="Genomic_DNA"/>
</dbReference>
<organism evidence="1 2">
    <name type="scientific">Mycena venus</name>
    <dbReference type="NCBI Taxonomy" id="2733690"/>
    <lineage>
        <taxon>Eukaryota</taxon>
        <taxon>Fungi</taxon>
        <taxon>Dikarya</taxon>
        <taxon>Basidiomycota</taxon>
        <taxon>Agaricomycotina</taxon>
        <taxon>Agaricomycetes</taxon>
        <taxon>Agaricomycetidae</taxon>
        <taxon>Agaricales</taxon>
        <taxon>Marasmiineae</taxon>
        <taxon>Mycenaceae</taxon>
        <taxon>Mycena</taxon>
    </lineage>
</organism>
<dbReference type="AlphaFoldDB" id="A0A8H7CGL0"/>
<gene>
    <name evidence="1" type="ORF">MVEN_02213400</name>
</gene>
<reference evidence="1" key="1">
    <citation type="submission" date="2020-05" db="EMBL/GenBank/DDBJ databases">
        <title>Mycena genomes resolve the evolution of fungal bioluminescence.</title>
        <authorList>
            <person name="Tsai I.J."/>
        </authorList>
    </citation>
    <scope>NUCLEOTIDE SEQUENCE</scope>
    <source>
        <strain evidence="1">CCC161011</strain>
    </source>
</reference>
<keyword evidence="2" id="KW-1185">Reference proteome</keyword>
<proteinExistence type="predicted"/>
<evidence type="ECO:0000313" key="1">
    <source>
        <dbReference type="EMBL" id="KAF7335591.1"/>
    </source>
</evidence>
<evidence type="ECO:0000313" key="2">
    <source>
        <dbReference type="Proteomes" id="UP000620124"/>
    </source>
</evidence>
<sequence>MPALRRLDIQIFESPQVDIFVCRDAPFLHTVLLDYLAAPRVILPWAQLTALTLNPVHLDECVPTLRQTSNLLHCELGLWENHGVLPSEVHLPRLESLILHYLDGLVMSGPLETFIVPALRSLHVPESPVDRISSFISKSGCKLQHLAITGKINAIQDVREYRHAFPSILKLSLCGWHQPESGYEVDISEIDELGS</sequence>
<dbReference type="SUPFAM" id="SSF52047">
    <property type="entry name" value="RNI-like"/>
    <property type="match status" value="1"/>
</dbReference>